<dbReference type="AlphaFoldDB" id="A0A831XDB1"/>
<dbReference type="InterPro" id="IPR019734">
    <property type="entry name" value="TPR_rpt"/>
</dbReference>
<dbReference type="Pfam" id="PF14559">
    <property type="entry name" value="TPR_19"/>
    <property type="match status" value="1"/>
</dbReference>
<comment type="caution">
    <text evidence="1">The sequence shown here is derived from an EMBL/GenBank/DDBJ whole genome shotgun (WGS) entry which is preliminary data.</text>
</comment>
<dbReference type="InterPro" id="IPR011990">
    <property type="entry name" value="TPR-like_helical_dom_sf"/>
</dbReference>
<accession>A0A831XDB1</accession>
<dbReference type="EMBL" id="DSOV01000008">
    <property type="protein sequence ID" value="HEN41247.1"/>
    <property type="molecule type" value="Genomic_DNA"/>
</dbReference>
<name>A0A831XDB1_GEOME</name>
<dbReference type="Gene3D" id="1.25.40.10">
    <property type="entry name" value="Tetratricopeptide repeat domain"/>
    <property type="match status" value="1"/>
</dbReference>
<dbReference type="SMART" id="SM00028">
    <property type="entry name" value="TPR"/>
    <property type="match status" value="3"/>
</dbReference>
<reference evidence="1" key="1">
    <citation type="journal article" date="2020" name="mSystems">
        <title>Genome- and Community-Level Interaction Insights into Carbon Utilization and Element Cycling Functions of Hydrothermarchaeota in Hydrothermal Sediment.</title>
        <authorList>
            <person name="Zhou Z."/>
            <person name="Liu Y."/>
            <person name="Xu W."/>
            <person name="Pan J."/>
            <person name="Luo Z.H."/>
            <person name="Li M."/>
        </authorList>
    </citation>
    <scope>NUCLEOTIDE SEQUENCE [LARGE SCALE GENOMIC DNA]</scope>
    <source>
        <strain evidence="1">SpSt-349</strain>
    </source>
</reference>
<sequence length="147" mass="16880">MAGTHAEQLIARGIRAANSGKTSLALECFEEAVKLRNTPAAWSYLAFCLARERRQFEHAVQLCQEAIRKDPRNPDHYLNLGRVHLLAGHRTEAIHLFRQGLLYGANPHIEAELRRLGLRKPPVVSFLRRDHPINKYLGIFLKKLRLR</sequence>
<proteinExistence type="predicted"/>
<organism evidence="1">
    <name type="scientific">Geobacter metallireducens</name>
    <dbReference type="NCBI Taxonomy" id="28232"/>
    <lineage>
        <taxon>Bacteria</taxon>
        <taxon>Pseudomonadati</taxon>
        <taxon>Thermodesulfobacteriota</taxon>
        <taxon>Desulfuromonadia</taxon>
        <taxon>Geobacterales</taxon>
        <taxon>Geobacteraceae</taxon>
        <taxon>Geobacter</taxon>
    </lineage>
</organism>
<dbReference type="SUPFAM" id="SSF48452">
    <property type="entry name" value="TPR-like"/>
    <property type="match status" value="1"/>
</dbReference>
<gene>
    <name evidence="1" type="ORF">ENQ87_02540</name>
</gene>
<protein>
    <submittedName>
        <fullName evidence="1">Tetratricopeptide repeat protein</fullName>
    </submittedName>
</protein>
<evidence type="ECO:0000313" key="1">
    <source>
        <dbReference type="EMBL" id="HEN41247.1"/>
    </source>
</evidence>